<accession>A0ACB8W7H2</accession>
<proteinExistence type="predicted"/>
<evidence type="ECO:0000313" key="2">
    <source>
        <dbReference type="Proteomes" id="UP000831701"/>
    </source>
</evidence>
<name>A0ACB8W7H2_9TELE</name>
<organism evidence="1 2">
    <name type="scientific">Scortum barcoo</name>
    <name type="common">barcoo grunter</name>
    <dbReference type="NCBI Taxonomy" id="214431"/>
    <lineage>
        <taxon>Eukaryota</taxon>
        <taxon>Metazoa</taxon>
        <taxon>Chordata</taxon>
        <taxon>Craniata</taxon>
        <taxon>Vertebrata</taxon>
        <taxon>Euteleostomi</taxon>
        <taxon>Actinopterygii</taxon>
        <taxon>Neopterygii</taxon>
        <taxon>Teleostei</taxon>
        <taxon>Neoteleostei</taxon>
        <taxon>Acanthomorphata</taxon>
        <taxon>Eupercaria</taxon>
        <taxon>Centrarchiformes</taxon>
        <taxon>Terapontoidei</taxon>
        <taxon>Terapontidae</taxon>
        <taxon>Scortum</taxon>
    </lineage>
</organism>
<reference evidence="1" key="1">
    <citation type="submission" date="2022-04" db="EMBL/GenBank/DDBJ databases">
        <title>Jade perch genome.</title>
        <authorList>
            <person name="Chao B."/>
        </authorList>
    </citation>
    <scope>NUCLEOTIDE SEQUENCE</scope>
    <source>
        <strain evidence="1">CB-2022</strain>
    </source>
</reference>
<sequence>MLKARPVFLMISERSTSRLRHDVITSQEVTAWDVNMEVTPEVRAGRFLSEAKRLLTLRLVSHLHSVKVYLSCRGQRSEVTAVSGSDQVFADMRGGRRIRSSVRVLSRRKSPGPGPGLCAGRRVPELLLRDMSLCYRLLRTLVPGLPAGRTTSRVEILQHVIDYIQDLQTELDGKTGN</sequence>
<dbReference type="EMBL" id="CM041543">
    <property type="protein sequence ID" value="KAI3363980.1"/>
    <property type="molecule type" value="Genomic_DNA"/>
</dbReference>
<comment type="caution">
    <text evidence="1">The sequence shown here is derived from an EMBL/GenBank/DDBJ whole genome shotgun (WGS) entry which is preliminary data.</text>
</comment>
<dbReference type="Proteomes" id="UP000831701">
    <property type="component" value="Chromosome 13"/>
</dbReference>
<keyword evidence="2" id="KW-1185">Reference proteome</keyword>
<gene>
    <name evidence="1" type="ORF">L3Q82_001577</name>
</gene>
<protein>
    <submittedName>
        <fullName evidence="1">Uncharacterized protein</fullName>
    </submittedName>
</protein>
<evidence type="ECO:0000313" key="1">
    <source>
        <dbReference type="EMBL" id="KAI3363980.1"/>
    </source>
</evidence>